<dbReference type="SUPFAM" id="SSF53474">
    <property type="entry name" value="alpha/beta-Hydrolases"/>
    <property type="match status" value="1"/>
</dbReference>
<protein>
    <submittedName>
        <fullName evidence="2">Diacylglycerol acyltransferase/mycolyltransferase Ag85A</fullName>
        <ecNumber evidence="2">2.3.1.122</ecNumber>
    </submittedName>
</protein>
<sequence length="398" mass="42466">MRKKVVGVAVVSALALLNSATPAFGQSSSSSDFQPGGVVGSSAITALSSYPQDIEHAFYENLFSSPIISQAAGNAMLSSISAVGSAEKTDLGGVEIRPTPPTVEGITEAALISKTPEEKAERWVVASPALKREIEVLVKPQKDASTSAPVLYLLDGVNADAIGDFLYQGNLSPIDDNVTIVMPTGARGSLWVDWEKEDPVLGRHMWETFLTKELPGVIENDASVNFNGKRAIGGISMGASGAVMIANRNLGMYQGILGISGCYSTMSTIGRHITYLNIHSRGGELDNLWGAFGSKGWRSHDVPSDPRGLSGTRMYLSAGSGVVDPDQRDKWLNQPAPMASNVLEAGVRTCTQELDTALTIHGVTGNSKIVYTDYGSHEWANFNQHFGPGWEYIRGALY</sequence>
<evidence type="ECO:0000313" key="2">
    <source>
        <dbReference type="EMBL" id="QGU01540.1"/>
    </source>
</evidence>
<evidence type="ECO:0000256" key="1">
    <source>
        <dbReference type="SAM" id="SignalP"/>
    </source>
</evidence>
<keyword evidence="3" id="KW-1185">Reference proteome</keyword>
<proteinExistence type="predicted"/>
<reference evidence="3" key="1">
    <citation type="submission" date="2019-11" db="EMBL/GenBank/DDBJ databases">
        <title>Complete genome sequence of Corynebacterium kalinowskii 1959, a novel Corynebacterium species isolated from soil of a small paddock in Vilsendorf, Germany.</title>
        <authorList>
            <person name="Schaffert L."/>
            <person name="Ruwe M."/>
            <person name="Milse J."/>
            <person name="Hanuschka K."/>
            <person name="Ortseifen V."/>
            <person name="Droste J."/>
            <person name="Brandt D."/>
            <person name="Schlueter L."/>
            <person name="Kutter Y."/>
            <person name="Vinke S."/>
            <person name="Viehoefer P."/>
            <person name="Jacob L."/>
            <person name="Luebke N.-C."/>
            <person name="Schulte-Berndt E."/>
            <person name="Hain C."/>
            <person name="Linder M."/>
            <person name="Schmidt P."/>
            <person name="Wollenschlaeger L."/>
            <person name="Luttermann T."/>
            <person name="Thieme E."/>
            <person name="Hassa J."/>
            <person name="Haak M."/>
            <person name="Wittchen M."/>
            <person name="Mentz A."/>
            <person name="Persicke M."/>
            <person name="Busche T."/>
            <person name="Ruckert C."/>
        </authorList>
    </citation>
    <scope>NUCLEOTIDE SEQUENCE [LARGE SCALE GENOMIC DNA]</scope>
    <source>
        <strain evidence="3">1959</strain>
    </source>
</reference>
<evidence type="ECO:0000313" key="3">
    <source>
        <dbReference type="Proteomes" id="UP000427071"/>
    </source>
</evidence>
<dbReference type="GO" id="GO:0050348">
    <property type="term" value="F:trehalose O-mycolyltransferase activity"/>
    <property type="evidence" value="ECO:0007669"/>
    <property type="project" value="UniProtKB-EC"/>
</dbReference>
<dbReference type="Gene3D" id="3.40.50.1820">
    <property type="entry name" value="alpha/beta hydrolase"/>
    <property type="match status" value="1"/>
</dbReference>
<dbReference type="Pfam" id="PF00756">
    <property type="entry name" value="Esterase"/>
    <property type="match status" value="1"/>
</dbReference>
<dbReference type="RefSeq" id="WP_156191933.1">
    <property type="nucleotide sequence ID" value="NZ_CP046452.1"/>
</dbReference>
<dbReference type="KEGG" id="ckw:CKALI_03285"/>
<dbReference type="InterPro" id="IPR050583">
    <property type="entry name" value="Mycobacterial_A85_antigen"/>
</dbReference>
<keyword evidence="2" id="KW-0808">Transferase</keyword>
<dbReference type="Proteomes" id="UP000427071">
    <property type="component" value="Chromosome"/>
</dbReference>
<dbReference type="EC" id="2.3.1.122" evidence="2"/>
<keyword evidence="2" id="KW-0012">Acyltransferase</keyword>
<accession>A0A6B8VW52</accession>
<dbReference type="InterPro" id="IPR000801">
    <property type="entry name" value="Esterase-like"/>
</dbReference>
<dbReference type="PANTHER" id="PTHR48098">
    <property type="entry name" value="ENTEROCHELIN ESTERASE-RELATED"/>
    <property type="match status" value="1"/>
</dbReference>
<dbReference type="PANTHER" id="PTHR48098:SF1">
    <property type="entry name" value="DIACYLGLYCEROL ACYLTRANSFERASE_MYCOLYLTRANSFERASE AG85A"/>
    <property type="match status" value="1"/>
</dbReference>
<feature type="chain" id="PRO_5025372640" evidence="1">
    <location>
        <begin position="26"/>
        <end position="398"/>
    </location>
</feature>
<keyword evidence="1" id="KW-0732">Signal</keyword>
<name>A0A6B8VW52_9CORY</name>
<gene>
    <name evidence="2" type="primary">fbpA3</name>
    <name evidence="2" type="ORF">CKALI_03285</name>
</gene>
<dbReference type="InterPro" id="IPR029058">
    <property type="entry name" value="AB_hydrolase_fold"/>
</dbReference>
<dbReference type="EMBL" id="CP046452">
    <property type="protein sequence ID" value="QGU01540.1"/>
    <property type="molecule type" value="Genomic_DNA"/>
</dbReference>
<dbReference type="AlphaFoldDB" id="A0A6B8VW52"/>
<organism evidence="2 3">
    <name type="scientific">Corynebacterium kalinowskii</name>
    <dbReference type="NCBI Taxonomy" id="2675216"/>
    <lineage>
        <taxon>Bacteria</taxon>
        <taxon>Bacillati</taxon>
        <taxon>Actinomycetota</taxon>
        <taxon>Actinomycetes</taxon>
        <taxon>Mycobacteriales</taxon>
        <taxon>Corynebacteriaceae</taxon>
        <taxon>Corynebacterium</taxon>
    </lineage>
</organism>
<feature type="signal peptide" evidence="1">
    <location>
        <begin position="1"/>
        <end position="25"/>
    </location>
</feature>